<reference evidence="3 4" key="1">
    <citation type="submission" date="2016-08" db="EMBL/GenBank/DDBJ databases">
        <title>Complete genome sequence of Fictibacillus arsenicus G25-54, a strain with toxicity to nematodes and a potential arsenic-resistance activity.</title>
        <authorList>
            <person name="Zheng Z."/>
        </authorList>
    </citation>
    <scope>NUCLEOTIDE SEQUENCE [LARGE SCALE GENOMIC DNA]</scope>
    <source>
        <strain evidence="3 4">G25-54</strain>
    </source>
</reference>
<dbReference type="AlphaFoldDB" id="A0A1B1Z1I0"/>
<dbReference type="SUPFAM" id="SSF52540">
    <property type="entry name" value="P-loop containing nucleoside triphosphate hydrolases"/>
    <property type="match status" value="1"/>
</dbReference>
<gene>
    <name evidence="3" type="ORF">ABE41_004475</name>
</gene>
<accession>A0A1B1Z1I0</accession>
<dbReference type="PANTHER" id="PTHR10803:SF3">
    <property type="entry name" value="ATPASE GET3"/>
    <property type="match status" value="1"/>
</dbReference>
<evidence type="ECO:0000259" key="2">
    <source>
        <dbReference type="Pfam" id="PF02374"/>
    </source>
</evidence>
<evidence type="ECO:0000313" key="3">
    <source>
        <dbReference type="EMBL" id="ANX11250.1"/>
    </source>
</evidence>
<evidence type="ECO:0000313" key="4">
    <source>
        <dbReference type="Proteomes" id="UP000077412"/>
    </source>
</evidence>
<dbReference type="InterPro" id="IPR025723">
    <property type="entry name" value="ArsA/GET3_ATPase-like"/>
</dbReference>
<protein>
    <submittedName>
        <fullName evidence="3">Arsenic-transporting ATPase</fullName>
    </submittedName>
</protein>
<dbReference type="InterPro" id="IPR016300">
    <property type="entry name" value="ATPase_ArsA/GET3"/>
</dbReference>
<dbReference type="InterPro" id="IPR027417">
    <property type="entry name" value="P-loop_NTPase"/>
</dbReference>
<proteinExistence type="inferred from homology"/>
<dbReference type="Pfam" id="PF02374">
    <property type="entry name" value="ArsA_ATPase"/>
    <property type="match status" value="1"/>
</dbReference>
<feature type="domain" description="ArsA/GET3 Anion-transporting ATPase-like" evidence="2">
    <location>
        <begin position="3"/>
        <end position="304"/>
    </location>
</feature>
<keyword evidence="4" id="KW-1185">Reference proteome</keyword>
<sequence>MKMKVYFIGGKGGVGKSTTASAFAVMCAREGKRTLLVSTDPAHNTGDLFQVKKVKGTTQVAPNLDLIEIDSDQEAITYMAQVKQNIKGLVKVTMLEEVHRQLDLAGKSPGAAEAAVFDKMTSILLEDSKDYDAVVFDTAPTGHTLRLLLLPEFMGVWMDGLLEKRKKVQDNYTQLLYDGETREDPIYDVLQARRQKFSKVRELIINKEKVTYMMVLNPERLPILETASAVNTLKEHGISVSKIIVNKVIPEDVEGSFMRNRKEAERPYLEEIKQMFKDTDKVYVPMFDHDIATRDGLEEYSRFLETVKLQNV</sequence>
<dbReference type="STRING" id="255247.ABE41_004475"/>
<evidence type="ECO:0000256" key="1">
    <source>
        <dbReference type="ARBA" id="ARBA00011040"/>
    </source>
</evidence>
<organism evidence="3 4">
    <name type="scientific">Fictibacillus arsenicus</name>
    <dbReference type="NCBI Taxonomy" id="255247"/>
    <lineage>
        <taxon>Bacteria</taxon>
        <taxon>Bacillati</taxon>
        <taxon>Bacillota</taxon>
        <taxon>Bacilli</taxon>
        <taxon>Bacillales</taxon>
        <taxon>Fictibacillaceae</taxon>
        <taxon>Fictibacillus</taxon>
    </lineage>
</organism>
<comment type="similarity">
    <text evidence="1">Belongs to the arsA ATPase family.</text>
</comment>
<dbReference type="OrthoDB" id="9780677at2"/>
<dbReference type="Proteomes" id="UP000077412">
    <property type="component" value="Chromosome"/>
</dbReference>
<dbReference type="Gene3D" id="3.40.50.300">
    <property type="entry name" value="P-loop containing nucleotide triphosphate hydrolases"/>
    <property type="match status" value="1"/>
</dbReference>
<dbReference type="KEGG" id="far:ABE41_004475"/>
<dbReference type="GO" id="GO:0016887">
    <property type="term" value="F:ATP hydrolysis activity"/>
    <property type="evidence" value="ECO:0007669"/>
    <property type="project" value="InterPro"/>
</dbReference>
<dbReference type="CDD" id="cd02035">
    <property type="entry name" value="ArsA"/>
    <property type="match status" value="1"/>
</dbReference>
<name>A0A1B1Z1I0_9BACL</name>
<dbReference type="EMBL" id="CP016761">
    <property type="protein sequence ID" value="ANX11250.1"/>
    <property type="molecule type" value="Genomic_DNA"/>
</dbReference>
<dbReference type="PANTHER" id="PTHR10803">
    <property type="entry name" value="ARSENICAL PUMP-DRIVING ATPASE ARSENITE-TRANSLOCATING ATPASE"/>
    <property type="match status" value="1"/>
</dbReference>
<dbReference type="GO" id="GO:0005524">
    <property type="term" value="F:ATP binding"/>
    <property type="evidence" value="ECO:0007669"/>
    <property type="project" value="InterPro"/>
</dbReference>
<dbReference type="NCBIfam" id="TIGR00345">
    <property type="entry name" value="GET3_arsA_TRC40"/>
    <property type="match status" value="1"/>
</dbReference>